<dbReference type="PANTHER" id="PTHR12322">
    <property type="entry name" value="DOUBLESEX AND MAB-3 RELATED TRANSCRIPTION FACTOR DMRT"/>
    <property type="match status" value="1"/>
</dbReference>
<keyword evidence="4 5" id="KW-0539">Nucleus</keyword>
<dbReference type="InterPro" id="IPR026607">
    <property type="entry name" value="DMRT"/>
</dbReference>
<evidence type="ECO:0000313" key="7">
    <source>
        <dbReference type="EMBL" id="KAG5671252.1"/>
    </source>
</evidence>
<dbReference type="SMART" id="SM01143">
    <property type="entry name" value="DSX_dimer"/>
    <property type="match status" value="1"/>
</dbReference>
<dbReference type="GO" id="GO:0000978">
    <property type="term" value="F:RNA polymerase II cis-regulatory region sequence-specific DNA binding"/>
    <property type="evidence" value="ECO:0007669"/>
    <property type="project" value="TreeGrafter"/>
</dbReference>
<proteinExistence type="predicted"/>
<sequence length="209" mass="23758">MADHHHVNGIEVPSRKESNCVRCRNHGLKIILRGHKQYCPYAACTCEKCKFTAEQQRQMRLQNAIRRAEAAERGGIMRRPLRNSIPSMIPVSQTQQQTPQQIVVTVQNATASTQQNGTTVIDKKLLFDCSSELLKKFRYPWEMMPICYALAKYANGNIEEILQKIDEAQYAVNEQLRLQTLNMYFGAAQQQQQQQNAAVVATTATRECG</sequence>
<dbReference type="PROSITE" id="PS50809">
    <property type="entry name" value="DM_2"/>
    <property type="match status" value="1"/>
</dbReference>
<organism evidence="7 8">
    <name type="scientific">Polypedilum vanderplanki</name>
    <name type="common">Sleeping chironomid midge</name>
    <dbReference type="NCBI Taxonomy" id="319348"/>
    <lineage>
        <taxon>Eukaryota</taxon>
        <taxon>Metazoa</taxon>
        <taxon>Ecdysozoa</taxon>
        <taxon>Arthropoda</taxon>
        <taxon>Hexapoda</taxon>
        <taxon>Insecta</taxon>
        <taxon>Pterygota</taxon>
        <taxon>Neoptera</taxon>
        <taxon>Endopterygota</taxon>
        <taxon>Diptera</taxon>
        <taxon>Nematocera</taxon>
        <taxon>Chironomoidea</taxon>
        <taxon>Chironomidae</taxon>
        <taxon>Chironominae</taxon>
        <taxon>Polypedilum</taxon>
        <taxon>Polypedilum</taxon>
    </lineage>
</organism>
<dbReference type="Gene3D" id="1.10.8.10">
    <property type="entry name" value="DNA helicase RuvA subunit, C-terminal domain"/>
    <property type="match status" value="1"/>
</dbReference>
<keyword evidence="3 5" id="KW-0238">DNA-binding</keyword>
<dbReference type="AlphaFoldDB" id="A0A9J6BN06"/>
<dbReference type="InterPro" id="IPR001275">
    <property type="entry name" value="DM_DNA-bd"/>
</dbReference>
<evidence type="ECO:0000313" key="8">
    <source>
        <dbReference type="Proteomes" id="UP001107558"/>
    </source>
</evidence>
<dbReference type="SUPFAM" id="SSF82927">
    <property type="entry name" value="Cysteine-rich DNA binding domain, (DM domain)"/>
    <property type="match status" value="1"/>
</dbReference>
<evidence type="ECO:0000256" key="4">
    <source>
        <dbReference type="ARBA" id="ARBA00023242"/>
    </source>
</evidence>
<comment type="subcellular location">
    <subcellularLocation>
        <location evidence="5">Nucleus</location>
    </subcellularLocation>
</comment>
<gene>
    <name evidence="7" type="ORF">PVAND_001460</name>
</gene>
<accession>A0A9J6BN06</accession>
<dbReference type="EMBL" id="JADBJN010000003">
    <property type="protein sequence ID" value="KAG5671252.1"/>
    <property type="molecule type" value="Genomic_DNA"/>
</dbReference>
<dbReference type="GO" id="GO:0005634">
    <property type="term" value="C:nucleus"/>
    <property type="evidence" value="ECO:0007669"/>
    <property type="project" value="UniProtKB-SubCell"/>
</dbReference>
<dbReference type="Pfam" id="PF08828">
    <property type="entry name" value="DSX_dimer"/>
    <property type="match status" value="1"/>
</dbReference>
<dbReference type="SMART" id="SM00301">
    <property type="entry name" value="DM"/>
    <property type="match status" value="1"/>
</dbReference>
<dbReference type="InterPro" id="IPR014932">
    <property type="entry name" value="DSX_dimer"/>
</dbReference>
<evidence type="ECO:0000256" key="1">
    <source>
        <dbReference type="ARBA" id="ARBA00022723"/>
    </source>
</evidence>
<dbReference type="InterPro" id="IPR036407">
    <property type="entry name" value="DM_DNA-bd_sf"/>
</dbReference>
<protein>
    <recommendedName>
        <fullName evidence="6">DM domain-containing protein</fullName>
    </recommendedName>
</protein>
<evidence type="ECO:0000259" key="6">
    <source>
        <dbReference type="PROSITE" id="PS50809"/>
    </source>
</evidence>
<dbReference type="GO" id="GO:0046872">
    <property type="term" value="F:metal ion binding"/>
    <property type="evidence" value="ECO:0007669"/>
    <property type="project" value="UniProtKB-KW"/>
</dbReference>
<comment type="caution">
    <text evidence="7">The sequence shown here is derived from an EMBL/GenBank/DDBJ whole genome shotgun (WGS) entry which is preliminary data.</text>
</comment>
<dbReference type="PANTHER" id="PTHR12322:SF100">
    <property type="entry name" value="PROTEIN DOUBLESEX"/>
    <property type="match status" value="1"/>
</dbReference>
<feature type="domain" description="DM" evidence="6">
    <location>
        <begin position="20"/>
        <end position="67"/>
    </location>
</feature>
<dbReference type="Proteomes" id="UP001107558">
    <property type="component" value="Chromosome 3"/>
</dbReference>
<dbReference type="GO" id="GO:0000981">
    <property type="term" value="F:DNA-binding transcription factor activity, RNA polymerase II-specific"/>
    <property type="evidence" value="ECO:0007669"/>
    <property type="project" value="TreeGrafter"/>
</dbReference>
<evidence type="ECO:0000256" key="2">
    <source>
        <dbReference type="ARBA" id="ARBA00022833"/>
    </source>
</evidence>
<dbReference type="GO" id="GO:0007548">
    <property type="term" value="P:sex differentiation"/>
    <property type="evidence" value="ECO:0007669"/>
    <property type="project" value="TreeGrafter"/>
</dbReference>
<evidence type="ECO:0000256" key="3">
    <source>
        <dbReference type="ARBA" id="ARBA00023125"/>
    </source>
</evidence>
<evidence type="ECO:0000256" key="5">
    <source>
        <dbReference type="PROSITE-ProRule" id="PRU00070"/>
    </source>
</evidence>
<keyword evidence="8" id="KW-1185">Reference proteome</keyword>
<keyword evidence="1 5" id="KW-0479">Metal-binding</keyword>
<keyword evidence="2 5" id="KW-0862">Zinc</keyword>
<name>A0A9J6BN06_POLVA</name>
<dbReference type="Pfam" id="PF00751">
    <property type="entry name" value="DM"/>
    <property type="match status" value="1"/>
</dbReference>
<reference evidence="7" key="1">
    <citation type="submission" date="2021-03" db="EMBL/GenBank/DDBJ databases">
        <title>Chromosome level genome of the anhydrobiotic midge Polypedilum vanderplanki.</title>
        <authorList>
            <person name="Yoshida Y."/>
            <person name="Kikawada T."/>
            <person name="Gusev O."/>
        </authorList>
    </citation>
    <scope>NUCLEOTIDE SEQUENCE</scope>
    <source>
        <strain evidence="7">NIAS01</strain>
        <tissue evidence="7">Whole body or cell culture</tissue>
    </source>
</reference>
<dbReference type="Gene3D" id="4.10.1040.10">
    <property type="entry name" value="DM DNA-binding domain"/>
    <property type="match status" value="1"/>
</dbReference>
<dbReference type="OrthoDB" id="5842031at2759"/>
<dbReference type="PROSITE" id="PS40000">
    <property type="entry name" value="DM_1"/>
    <property type="match status" value="1"/>
</dbReference>
<feature type="DNA-binding region" description="DM" evidence="5">
    <location>
        <begin position="20"/>
        <end position="67"/>
    </location>
</feature>